<dbReference type="RefSeq" id="WP_170066801.1">
    <property type="nucleotide sequence ID" value="NZ_BSOU01000014.1"/>
</dbReference>
<proteinExistence type="predicted"/>
<sequence length="229" mass="26216">MSIISQIEQSENTQEAIQIIEKLFEHNYTTIQLITNPHQILDNLFVRSTYPKTWIAEYLLNNYLKIDPIFNHITKTKEAVLWSDVPLTPESILLFDKAEKFGIGHSGYSFIHKDAVGIGSILSLNSNMEYNDWVSYIEVVKPTFEAVLPALHNKITKEFYSSSTKNPQLTSREKECLHYSSIGKSNSEVAMILSISEHTVRSYIKTIRYKLDCVTITQAVAKSIRLKII</sequence>
<dbReference type="InterPro" id="IPR016032">
    <property type="entry name" value="Sig_transdc_resp-reg_C-effctor"/>
</dbReference>
<dbReference type="Proteomes" id="UP001156660">
    <property type="component" value="Unassembled WGS sequence"/>
</dbReference>
<dbReference type="Gene3D" id="3.30.450.80">
    <property type="entry name" value="Transcription factor LuxR-like, autoinducer-binding domain"/>
    <property type="match status" value="1"/>
</dbReference>
<reference evidence="6" key="1">
    <citation type="journal article" date="2019" name="Int. J. Syst. Evol. Microbiol.">
        <title>The Global Catalogue of Microorganisms (GCM) 10K type strain sequencing project: providing services to taxonomists for standard genome sequencing and annotation.</title>
        <authorList>
            <consortium name="The Broad Institute Genomics Platform"/>
            <consortium name="The Broad Institute Genome Sequencing Center for Infectious Disease"/>
            <person name="Wu L."/>
            <person name="Ma J."/>
        </authorList>
    </citation>
    <scope>NUCLEOTIDE SEQUENCE [LARGE SCALE GENOMIC DNA]</scope>
    <source>
        <strain evidence="6">NBRC 105001</strain>
    </source>
</reference>
<keyword evidence="1" id="KW-0805">Transcription regulation</keyword>
<evidence type="ECO:0000313" key="6">
    <source>
        <dbReference type="Proteomes" id="UP001156660"/>
    </source>
</evidence>
<dbReference type="InterPro" id="IPR036693">
    <property type="entry name" value="TF_LuxR_autoind-bd_dom_sf"/>
</dbReference>
<dbReference type="SUPFAM" id="SSF75516">
    <property type="entry name" value="Pheromone-binding domain of LuxR-like quorum-sensing transcription factors"/>
    <property type="match status" value="1"/>
</dbReference>
<dbReference type="InterPro" id="IPR000792">
    <property type="entry name" value="Tscrpt_reg_LuxR_C"/>
</dbReference>
<dbReference type="EMBL" id="BSOU01000014">
    <property type="protein sequence ID" value="GLR76772.1"/>
    <property type="molecule type" value="Genomic_DNA"/>
</dbReference>
<dbReference type="InterPro" id="IPR036388">
    <property type="entry name" value="WH-like_DNA-bd_sf"/>
</dbReference>
<dbReference type="SUPFAM" id="SSF46894">
    <property type="entry name" value="C-terminal effector domain of the bipartite response regulators"/>
    <property type="match status" value="1"/>
</dbReference>
<dbReference type="CDD" id="cd06170">
    <property type="entry name" value="LuxR_C_like"/>
    <property type="match status" value="1"/>
</dbReference>
<evidence type="ECO:0000259" key="4">
    <source>
        <dbReference type="PROSITE" id="PS50043"/>
    </source>
</evidence>
<dbReference type="PANTHER" id="PTHR44688:SF16">
    <property type="entry name" value="DNA-BINDING TRANSCRIPTIONAL ACTIVATOR DEVR_DOSR"/>
    <property type="match status" value="1"/>
</dbReference>
<dbReference type="InterPro" id="IPR005143">
    <property type="entry name" value="TF_LuxR_autoind-bd_dom"/>
</dbReference>
<evidence type="ECO:0000256" key="3">
    <source>
        <dbReference type="ARBA" id="ARBA00023163"/>
    </source>
</evidence>
<feature type="domain" description="HTH luxR-type" evidence="4">
    <location>
        <begin position="162"/>
        <end position="227"/>
    </location>
</feature>
<evidence type="ECO:0000256" key="2">
    <source>
        <dbReference type="ARBA" id="ARBA00023125"/>
    </source>
</evidence>
<dbReference type="PANTHER" id="PTHR44688">
    <property type="entry name" value="DNA-BINDING TRANSCRIPTIONAL ACTIVATOR DEVR_DOSR"/>
    <property type="match status" value="1"/>
</dbReference>
<dbReference type="PRINTS" id="PR00038">
    <property type="entry name" value="HTHLUXR"/>
</dbReference>
<dbReference type="Pfam" id="PF00196">
    <property type="entry name" value="GerE"/>
    <property type="match status" value="1"/>
</dbReference>
<gene>
    <name evidence="5" type="ORF">GCM10007855_36470</name>
</gene>
<keyword evidence="2" id="KW-0238">DNA-binding</keyword>
<name>A0ABQ6ALI7_9GAMM</name>
<keyword evidence="6" id="KW-1185">Reference proteome</keyword>
<protein>
    <submittedName>
        <fullName evidence="5">N-acyl-homoserine lactone dependent regulatory protein</fullName>
    </submittedName>
</protein>
<evidence type="ECO:0000256" key="1">
    <source>
        <dbReference type="ARBA" id="ARBA00023015"/>
    </source>
</evidence>
<dbReference type="SMART" id="SM00421">
    <property type="entry name" value="HTH_LUXR"/>
    <property type="match status" value="1"/>
</dbReference>
<dbReference type="Pfam" id="PF03472">
    <property type="entry name" value="Autoind_bind"/>
    <property type="match status" value="1"/>
</dbReference>
<evidence type="ECO:0000313" key="5">
    <source>
        <dbReference type="EMBL" id="GLR76772.1"/>
    </source>
</evidence>
<comment type="caution">
    <text evidence="5">The sequence shown here is derived from an EMBL/GenBank/DDBJ whole genome shotgun (WGS) entry which is preliminary data.</text>
</comment>
<organism evidence="5 6">
    <name type="scientific">Aliivibrio sifiae</name>
    <dbReference type="NCBI Taxonomy" id="566293"/>
    <lineage>
        <taxon>Bacteria</taxon>
        <taxon>Pseudomonadati</taxon>
        <taxon>Pseudomonadota</taxon>
        <taxon>Gammaproteobacteria</taxon>
        <taxon>Vibrionales</taxon>
        <taxon>Vibrionaceae</taxon>
        <taxon>Aliivibrio</taxon>
    </lineage>
</organism>
<accession>A0ABQ6ALI7</accession>
<keyword evidence="3" id="KW-0804">Transcription</keyword>
<dbReference type="PROSITE" id="PS50043">
    <property type="entry name" value="HTH_LUXR_2"/>
    <property type="match status" value="1"/>
</dbReference>
<dbReference type="Gene3D" id="1.10.10.10">
    <property type="entry name" value="Winged helix-like DNA-binding domain superfamily/Winged helix DNA-binding domain"/>
    <property type="match status" value="1"/>
</dbReference>